<keyword evidence="3" id="KW-1185">Reference proteome</keyword>
<comment type="caution">
    <text evidence="2">The sequence shown here is derived from an EMBL/GenBank/DDBJ whole genome shotgun (WGS) entry which is preliminary data.</text>
</comment>
<dbReference type="EMBL" id="JYDQ01000581">
    <property type="protein sequence ID" value="KRY07010.1"/>
    <property type="molecule type" value="Genomic_DNA"/>
</dbReference>
<protein>
    <submittedName>
        <fullName evidence="2">Uncharacterized protein</fullName>
    </submittedName>
</protein>
<feature type="transmembrane region" description="Helical" evidence="1">
    <location>
        <begin position="151"/>
        <end position="172"/>
    </location>
</feature>
<accession>A0A0V0Z3B3</accession>
<organism evidence="2 3">
    <name type="scientific">Trichinella patagoniensis</name>
    <dbReference type="NCBI Taxonomy" id="990121"/>
    <lineage>
        <taxon>Eukaryota</taxon>
        <taxon>Metazoa</taxon>
        <taxon>Ecdysozoa</taxon>
        <taxon>Nematoda</taxon>
        <taxon>Enoplea</taxon>
        <taxon>Dorylaimia</taxon>
        <taxon>Trichinellida</taxon>
        <taxon>Trichinellidae</taxon>
        <taxon>Trichinella</taxon>
    </lineage>
</organism>
<keyword evidence="1" id="KW-1133">Transmembrane helix</keyword>
<keyword evidence="1" id="KW-0812">Transmembrane</keyword>
<keyword evidence="1" id="KW-0472">Membrane</keyword>
<dbReference type="OrthoDB" id="5871179at2759"/>
<dbReference type="AlphaFoldDB" id="A0A0V0Z3B3"/>
<evidence type="ECO:0000256" key="1">
    <source>
        <dbReference type="SAM" id="Phobius"/>
    </source>
</evidence>
<dbReference type="Proteomes" id="UP000054783">
    <property type="component" value="Unassembled WGS sequence"/>
</dbReference>
<evidence type="ECO:0000313" key="2">
    <source>
        <dbReference type="EMBL" id="KRY07010.1"/>
    </source>
</evidence>
<gene>
    <name evidence="2" type="ORF">T12_1321</name>
</gene>
<name>A0A0V0Z3B3_9BILA</name>
<sequence length="197" mass="21727">MHHYPLNQERAVNLSILPVSGPAAGSTPGGALPSIPLSFSFATILPPEPKHFGFPEAARRVLNELRRIAGWHSLPLELGRYLIAFEPLTFCHVVLVKKVWKTLQVPSRATLQSNRLNLFCKAVAGTPAGPSAHYNSSHRAAMDAKVCFNVIAYHAVFVYLAFIVLMHIGAGFPRYRHIEDVRGAPFDFRACSTCCYS</sequence>
<evidence type="ECO:0000313" key="3">
    <source>
        <dbReference type="Proteomes" id="UP000054783"/>
    </source>
</evidence>
<reference evidence="2 3" key="1">
    <citation type="submission" date="2015-01" db="EMBL/GenBank/DDBJ databases">
        <title>Evolution of Trichinella species and genotypes.</title>
        <authorList>
            <person name="Korhonen P.K."/>
            <person name="Edoardo P."/>
            <person name="Giuseppe L.R."/>
            <person name="Gasser R.B."/>
        </authorList>
    </citation>
    <scope>NUCLEOTIDE SEQUENCE [LARGE SCALE GENOMIC DNA]</scope>
    <source>
        <strain evidence="2">ISS2496</strain>
    </source>
</reference>
<proteinExistence type="predicted"/>